<keyword evidence="5 7" id="KW-0472">Membrane</keyword>
<dbReference type="GeneTree" id="ENSGT00940000161155"/>
<evidence type="ECO:0000256" key="3">
    <source>
        <dbReference type="ARBA" id="ARBA00022692"/>
    </source>
</evidence>
<dbReference type="GO" id="GO:0030003">
    <property type="term" value="P:intracellular monoatomic cation homeostasis"/>
    <property type="evidence" value="ECO:0007669"/>
    <property type="project" value="TreeGrafter"/>
</dbReference>
<dbReference type="PANTHER" id="PTHR12191">
    <property type="entry name" value="SOLUTE CARRIER FAMILY 39"/>
    <property type="match status" value="1"/>
</dbReference>
<reference evidence="9" key="1">
    <citation type="submission" date="2025-08" db="UniProtKB">
        <authorList>
            <consortium name="Ensembl"/>
        </authorList>
    </citation>
    <scope>IDENTIFICATION</scope>
</reference>
<dbReference type="AlphaFoldDB" id="A0A8C5MCS7"/>
<organism evidence="9 10">
    <name type="scientific">Leptobrachium leishanense</name>
    <name type="common">Leishan spiny toad</name>
    <dbReference type="NCBI Taxonomy" id="445787"/>
    <lineage>
        <taxon>Eukaryota</taxon>
        <taxon>Metazoa</taxon>
        <taxon>Chordata</taxon>
        <taxon>Craniata</taxon>
        <taxon>Vertebrata</taxon>
        <taxon>Euteleostomi</taxon>
        <taxon>Amphibia</taxon>
        <taxon>Batrachia</taxon>
        <taxon>Anura</taxon>
        <taxon>Pelobatoidea</taxon>
        <taxon>Megophryidae</taxon>
        <taxon>Leptobrachium</taxon>
    </lineage>
</organism>
<feature type="transmembrane region" description="Helical" evidence="7">
    <location>
        <begin position="357"/>
        <end position="379"/>
    </location>
</feature>
<sequence length="619" mass="68975">MVHYKVWLTLLLSLWTSWCFSACWGKPENLKKLRLHKPQAARQVLMGRTHENEYRPSLEDAEKEQGFYLQQLFHLYGENETLTYQGLTQLLQNLGLGKVQVIEIQHTDLGHDHMAHLDILDVQDKKHSHIHSSKDHLPTTSPVPEASEVDKGINMIKNVSDTIPLLQTQQPVSDVSKSTNSKRKDQVKGSVMNHENPLPAQDFLEQLLKQHHSNYTHHHENCLNVTQLLLNFGLDWVSEITPKHFTLLCPALLYQIDSRVCIKHNDQLKTLLSQAQQSLLQVLGWGTLAVTLVSAPSLLAIALVPLLRRHVFRYLLRFLVALAVGTLCGDALLHLLPHAQEDHKESRGDHSHNIQPVLKGLSVLGGIYLLFLIENLMGLMNQKRRRKKHSRRKEPVPGDDCTTVLRDLGHTVDSDFCELSGAADDRQRRNENEAEDSKDHPSVEHHGHGHSHAAGGAGIAEFVWMVLLGDGIHNFTDGLAIGAAFSAGFPGGLSTSVAVFCHELPHELGDFAVLLQTGVPVKRVIFFSLVSAFLSYLGMLTGVLISQSSAQVTPWIFSATAGIFLYVALVDMLPQMLHRGTSALFQGKDFFIHGAGFLLGCAIMLCIALFQEEMGFQDV</sequence>
<dbReference type="GO" id="GO:0071578">
    <property type="term" value="P:zinc ion import across plasma membrane"/>
    <property type="evidence" value="ECO:0007669"/>
    <property type="project" value="TreeGrafter"/>
</dbReference>
<proteinExistence type="inferred from homology"/>
<reference evidence="9" key="2">
    <citation type="submission" date="2025-09" db="UniProtKB">
        <authorList>
            <consortium name="Ensembl"/>
        </authorList>
    </citation>
    <scope>IDENTIFICATION</scope>
</reference>
<feature type="transmembrane region" description="Helical" evidence="7">
    <location>
        <begin position="314"/>
        <end position="337"/>
    </location>
</feature>
<dbReference type="GO" id="GO:0005385">
    <property type="term" value="F:zinc ion transmembrane transporter activity"/>
    <property type="evidence" value="ECO:0007669"/>
    <property type="project" value="TreeGrafter"/>
</dbReference>
<accession>A0A8C5MCS7</accession>
<keyword evidence="8" id="KW-0732">Signal</keyword>
<evidence type="ECO:0000256" key="5">
    <source>
        <dbReference type="ARBA" id="ARBA00023136"/>
    </source>
</evidence>
<dbReference type="Proteomes" id="UP000694569">
    <property type="component" value="Unplaced"/>
</dbReference>
<evidence type="ECO:0000256" key="8">
    <source>
        <dbReference type="SAM" id="SignalP"/>
    </source>
</evidence>
<feature type="region of interest" description="Disordered" evidence="6">
    <location>
        <begin position="167"/>
        <end position="194"/>
    </location>
</feature>
<feature type="transmembrane region" description="Helical" evidence="7">
    <location>
        <begin position="552"/>
        <end position="569"/>
    </location>
</feature>
<feature type="signal peptide" evidence="8">
    <location>
        <begin position="1"/>
        <end position="25"/>
    </location>
</feature>
<evidence type="ECO:0000313" key="10">
    <source>
        <dbReference type="Proteomes" id="UP000694569"/>
    </source>
</evidence>
<keyword evidence="10" id="KW-1185">Reference proteome</keyword>
<dbReference type="InterPro" id="IPR050799">
    <property type="entry name" value="ZIP_Transporter"/>
</dbReference>
<name>A0A8C5MCS7_9ANUR</name>
<evidence type="ECO:0000313" key="9">
    <source>
        <dbReference type="Ensembl" id="ENSLLEP00000012693.1"/>
    </source>
</evidence>
<dbReference type="OrthoDB" id="200954at2759"/>
<evidence type="ECO:0000256" key="7">
    <source>
        <dbReference type="SAM" id="Phobius"/>
    </source>
</evidence>
<feature type="transmembrane region" description="Helical" evidence="7">
    <location>
        <begin position="282"/>
        <end position="307"/>
    </location>
</feature>
<protein>
    <submittedName>
        <fullName evidence="9">Solute carrier family 39 member 5</fullName>
    </submittedName>
</protein>
<feature type="region of interest" description="Disordered" evidence="6">
    <location>
        <begin position="383"/>
        <end position="402"/>
    </location>
</feature>
<feature type="transmembrane region" description="Helical" evidence="7">
    <location>
        <begin position="590"/>
        <end position="610"/>
    </location>
</feature>
<dbReference type="Ensembl" id="ENSLLET00000013185.1">
    <property type="protein sequence ID" value="ENSLLEP00000012693.1"/>
    <property type="gene ID" value="ENSLLEG00000008025.1"/>
</dbReference>
<evidence type="ECO:0000256" key="1">
    <source>
        <dbReference type="ARBA" id="ARBA00004141"/>
    </source>
</evidence>
<feature type="compositionally biased region" description="Basic residues" evidence="6">
    <location>
        <begin position="383"/>
        <end position="392"/>
    </location>
</feature>
<keyword evidence="4 7" id="KW-1133">Transmembrane helix</keyword>
<feature type="region of interest" description="Disordered" evidence="6">
    <location>
        <begin position="421"/>
        <end position="453"/>
    </location>
</feature>
<feature type="compositionally biased region" description="Polar residues" evidence="6">
    <location>
        <begin position="167"/>
        <end position="179"/>
    </location>
</feature>
<evidence type="ECO:0000256" key="2">
    <source>
        <dbReference type="ARBA" id="ARBA00006939"/>
    </source>
</evidence>
<dbReference type="GO" id="GO:0005886">
    <property type="term" value="C:plasma membrane"/>
    <property type="evidence" value="ECO:0007669"/>
    <property type="project" value="TreeGrafter"/>
</dbReference>
<comment type="subcellular location">
    <subcellularLocation>
        <location evidence="1">Membrane</location>
        <topology evidence="1">Multi-pass membrane protein</topology>
    </subcellularLocation>
</comment>
<feature type="compositionally biased region" description="Basic and acidic residues" evidence="6">
    <location>
        <begin position="423"/>
        <end position="446"/>
    </location>
</feature>
<gene>
    <name evidence="9" type="primary">SLC39A5</name>
</gene>
<evidence type="ECO:0000256" key="4">
    <source>
        <dbReference type="ARBA" id="ARBA00022989"/>
    </source>
</evidence>
<dbReference type="GO" id="GO:0140410">
    <property type="term" value="F:monoatomic cation:bicarbonate symporter activity"/>
    <property type="evidence" value="ECO:0007669"/>
    <property type="project" value="TreeGrafter"/>
</dbReference>
<dbReference type="Pfam" id="PF02535">
    <property type="entry name" value="Zip"/>
    <property type="match status" value="1"/>
</dbReference>
<feature type="chain" id="PRO_5034658298" evidence="8">
    <location>
        <begin position="26"/>
        <end position="619"/>
    </location>
</feature>
<feature type="transmembrane region" description="Helical" evidence="7">
    <location>
        <begin position="524"/>
        <end position="546"/>
    </location>
</feature>
<dbReference type="InterPro" id="IPR003689">
    <property type="entry name" value="ZIP"/>
</dbReference>
<comment type="similarity">
    <text evidence="2">Belongs to the ZIP transporter (TC 2.A.5) family.</text>
</comment>
<keyword evidence="3 7" id="KW-0812">Transmembrane</keyword>
<evidence type="ECO:0000256" key="6">
    <source>
        <dbReference type="SAM" id="MobiDB-lite"/>
    </source>
</evidence>
<dbReference type="PANTHER" id="PTHR12191:SF17">
    <property type="entry name" value="ZINC TRANSPORTER ZIP5"/>
    <property type="match status" value="1"/>
</dbReference>